<evidence type="ECO:0000256" key="1">
    <source>
        <dbReference type="SAM" id="SignalP"/>
    </source>
</evidence>
<organism evidence="2 3">
    <name type="scientific">Hesseltinella vesiculosa</name>
    <dbReference type="NCBI Taxonomy" id="101127"/>
    <lineage>
        <taxon>Eukaryota</taxon>
        <taxon>Fungi</taxon>
        <taxon>Fungi incertae sedis</taxon>
        <taxon>Mucoromycota</taxon>
        <taxon>Mucoromycotina</taxon>
        <taxon>Mucoromycetes</taxon>
        <taxon>Mucorales</taxon>
        <taxon>Cunninghamellaceae</taxon>
        <taxon>Hesseltinella</taxon>
    </lineage>
</organism>
<keyword evidence="3" id="KW-1185">Reference proteome</keyword>
<dbReference type="Proteomes" id="UP000242146">
    <property type="component" value="Unassembled WGS sequence"/>
</dbReference>
<sequence length="128" mass="13744">MKFLAATLALAATPVFAMDLINCSIGKHIWGQYPSYKCGVEMGWDSGYVGSGVPLIGGVWARKPISQSELNDFAACCAAGGKPAHYALDQSDWGWDLLHAALEIQGKIGSKRELDTLQAILTSWASKK</sequence>
<comment type="caution">
    <text evidence="2">The sequence shown here is derived from an EMBL/GenBank/DDBJ whole genome shotgun (WGS) entry which is preliminary data.</text>
</comment>
<feature type="chain" id="PRO_5012191415" evidence="1">
    <location>
        <begin position="18"/>
        <end position="128"/>
    </location>
</feature>
<evidence type="ECO:0000313" key="2">
    <source>
        <dbReference type="EMBL" id="ORX53968.1"/>
    </source>
</evidence>
<reference evidence="2 3" key="1">
    <citation type="submission" date="2016-07" db="EMBL/GenBank/DDBJ databases">
        <title>Pervasive Adenine N6-methylation of Active Genes in Fungi.</title>
        <authorList>
            <consortium name="DOE Joint Genome Institute"/>
            <person name="Mondo S.J."/>
            <person name="Dannebaum R.O."/>
            <person name="Kuo R.C."/>
            <person name="Labutti K."/>
            <person name="Haridas S."/>
            <person name="Kuo A."/>
            <person name="Salamov A."/>
            <person name="Ahrendt S.R."/>
            <person name="Lipzen A."/>
            <person name="Sullivan W."/>
            <person name="Andreopoulos W.B."/>
            <person name="Clum A."/>
            <person name="Lindquist E."/>
            <person name="Daum C."/>
            <person name="Ramamoorthy G.K."/>
            <person name="Gryganskyi A."/>
            <person name="Culley D."/>
            <person name="Magnuson J.K."/>
            <person name="James T.Y."/>
            <person name="O'Malley M.A."/>
            <person name="Stajich J.E."/>
            <person name="Spatafora J.W."/>
            <person name="Visel A."/>
            <person name="Grigoriev I.V."/>
        </authorList>
    </citation>
    <scope>NUCLEOTIDE SEQUENCE [LARGE SCALE GENOMIC DNA]</scope>
    <source>
        <strain evidence="2 3">NRRL 3301</strain>
    </source>
</reference>
<protein>
    <submittedName>
        <fullName evidence="2">Uncharacterized protein</fullName>
    </submittedName>
</protein>
<dbReference type="AlphaFoldDB" id="A0A1X2GHF1"/>
<name>A0A1X2GHF1_9FUNG</name>
<dbReference type="EMBL" id="MCGT01000014">
    <property type="protein sequence ID" value="ORX53968.1"/>
    <property type="molecule type" value="Genomic_DNA"/>
</dbReference>
<keyword evidence="1" id="KW-0732">Signal</keyword>
<gene>
    <name evidence="2" type="ORF">DM01DRAFT_1335822</name>
</gene>
<proteinExistence type="predicted"/>
<evidence type="ECO:0000313" key="3">
    <source>
        <dbReference type="Proteomes" id="UP000242146"/>
    </source>
</evidence>
<feature type="signal peptide" evidence="1">
    <location>
        <begin position="1"/>
        <end position="17"/>
    </location>
</feature>
<accession>A0A1X2GHF1</accession>
<dbReference type="OrthoDB" id="10409884at2759"/>